<organism evidence="1 2">
    <name type="scientific">Candidatus Ventrousia excrementavium</name>
    <dbReference type="NCBI Taxonomy" id="2840961"/>
    <lineage>
        <taxon>Bacteria</taxon>
        <taxon>Bacillati</taxon>
        <taxon>Bacillota</taxon>
        <taxon>Clostridia</taxon>
        <taxon>Eubacteriales</taxon>
        <taxon>Clostridiaceae</taxon>
        <taxon>Clostridiaceae incertae sedis</taxon>
        <taxon>Candidatus Ventrousia</taxon>
    </lineage>
</organism>
<comment type="caution">
    <text evidence="1">The sequence shown here is derived from an EMBL/GenBank/DDBJ whole genome shotgun (WGS) entry which is preliminary data.</text>
</comment>
<evidence type="ECO:0000313" key="1">
    <source>
        <dbReference type="EMBL" id="HIU44589.1"/>
    </source>
</evidence>
<reference evidence="1" key="2">
    <citation type="journal article" date="2021" name="PeerJ">
        <title>Extensive microbial diversity within the chicken gut microbiome revealed by metagenomics and culture.</title>
        <authorList>
            <person name="Gilroy R."/>
            <person name="Ravi A."/>
            <person name="Getino M."/>
            <person name="Pursley I."/>
            <person name="Horton D.L."/>
            <person name="Alikhan N.F."/>
            <person name="Baker D."/>
            <person name="Gharbi K."/>
            <person name="Hall N."/>
            <person name="Watson M."/>
            <person name="Adriaenssens E.M."/>
            <person name="Foster-Nyarko E."/>
            <person name="Jarju S."/>
            <person name="Secka A."/>
            <person name="Antonio M."/>
            <person name="Oren A."/>
            <person name="Chaudhuri R.R."/>
            <person name="La Ragione R."/>
            <person name="Hildebrand F."/>
            <person name="Pallen M.J."/>
        </authorList>
    </citation>
    <scope>NUCLEOTIDE SEQUENCE</scope>
    <source>
        <strain evidence="1">CHK191-8634</strain>
    </source>
</reference>
<gene>
    <name evidence="1" type="ORF">IAB67_09855</name>
</gene>
<evidence type="ECO:0008006" key="3">
    <source>
        <dbReference type="Google" id="ProtNLM"/>
    </source>
</evidence>
<dbReference type="EMBL" id="DVMR01000073">
    <property type="protein sequence ID" value="HIU44589.1"/>
    <property type="molecule type" value="Genomic_DNA"/>
</dbReference>
<accession>A0A9D1LMH3</accession>
<proteinExistence type="predicted"/>
<reference evidence="1" key="1">
    <citation type="submission" date="2020-10" db="EMBL/GenBank/DDBJ databases">
        <authorList>
            <person name="Gilroy R."/>
        </authorList>
    </citation>
    <scope>NUCLEOTIDE SEQUENCE</scope>
    <source>
        <strain evidence="1">CHK191-8634</strain>
    </source>
</reference>
<evidence type="ECO:0000313" key="2">
    <source>
        <dbReference type="Proteomes" id="UP000824073"/>
    </source>
</evidence>
<sequence>MNNLQYDSAERNHYFYGKLMTVRDFENEQTYMNDKRRLGNRMLHGAGIVSGLGVLLVDNQTISLEAGMALDYLGREIVAREPCVKQISVLRGFDEIHGSGDVYLGIAYREELCEGTFSVAGAAGQNGMPREYNRVQEGYELFLTTREPNPAVLGVDNVLYDLCRLYDENGVTITLQIPRFAAAGDSFAVRVLFEKRDVSAPVHFSFTLESDMFRGENGERSVRVDYTETEVTTHKRLELDYTMACGPVQDDYTEIRVPANGFSLSIGSREGGRPEDDVVRPVRVSSRSLREVVTDAYFDLHFDDLLTAREGQAIYLAKLHVIASQSTYFIEKITRNPFRQHLLSAQLLGLLQSIDKAPSQALGGSTAIPQAADSTPELPGEAQQILTGAEVINLGVSPKVGRAYFSHEFIHGLGPGNICVVVAAENTARQGDPDTLIFGSGGVFSTEEFSLAAPACQTAAMLNAKKGTLQLGVKLLEKTSQQTVRLRWWAWRPSGEPVGRNQEVASDVRVVITPNTSNLEPLQQLRFTAVVEGCASQEVNWSVVEKNGGSIDRNGLYTAPAMEGVFEVQAQSVKYGNCHASAFVVVSKA</sequence>
<dbReference type="AlphaFoldDB" id="A0A9D1LMH3"/>
<protein>
    <recommendedName>
        <fullName evidence="3">BIG2 domain-containing protein</fullName>
    </recommendedName>
</protein>
<dbReference type="Proteomes" id="UP000824073">
    <property type="component" value="Unassembled WGS sequence"/>
</dbReference>
<name>A0A9D1LMH3_9CLOT</name>